<dbReference type="EMBL" id="CP046621">
    <property type="protein sequence ID" value="QGW77430.1"/>
    <property type="molecule type" value="Genomic_DNA"/>
</dbReference>
<feature type="signal peptide" evidence="1">
    <location>
        <begin position="1"/>
        <end position="24"/>
    </location>
</feature>
<dbReference type="Proteomes" id="UP000426235">
    <property type="component" value="Chromosome"/>
</dbReference>
<proteinExistence type="predicted"/>
<protein>
    <recommendedName>
        <fullName evidence="4">DUF560 domain-containing protein</fullName>
    </recommendedName>
</protein>
<evidence type="ECO:0008006" key="4">
    <source>
        <dbReference type="Google" id="ProtNLM"/>
    </source>
</evidence>
<reference evidence="2" key="1">
    <citation type="submission" date="2019-12" db="EMBL/GenBank/DDBJ databases">
        <title>Hybrid Genome Assemblies of two High G+C Isolates from Undergraduate Microbiology Courses.</title>
        <authorList>
            <person name="Ne Ville C.J."/>
            <person name="Enright D."/>
            <person name="Hernandez I."/>
            <person name="Dodsworth J."/>
            <person name="Orwin P.M."/>
        </authorList>
    </citation>
    <scope>NUCLEOTIDE SEQUENCE [LARGE SCALE GENOMIC DNA]</scope>
    <source>
        <strain evidence="2">Neo</strain>
    </source>
</reference>
<evidence type="ECO:0000313" key="3">
    <source>
        <dbReference type="Proteomes" id="UP000426235"/>
    </source>
</evidence>
<dbReference type="RefSeq" id="WP_157192422.1">
    <property type="nucleotide sequence ID" value="NZ_CP046621.1"/>
</dbReference>
<organism evidence="2 3">
    <name type="scientific">Pseudomonas alkylphenolica</name>
    <dbReference type="NCBI Taxonomy" id="237609"/>
    <lineage>
        <taxon>Bacteria</taxon>
        <taxon>Pseudomonadati</taxon>
        <taxon>Pseudomonadota</taxon>
        <taxon>Gammaproteobacteria</taxon>
        <taxon>Pseudomonadales</taxon>
        <taxon>Pseudomonadaceae</taxon>
        <taxon>Pseudomonas</taxon>
    </lineage>
</organism>
<gene>
    <name evidence="2" type="ORF">GPJ81_12300</name>
</gene>
<accession>A0A6I6GSM5</accession>
<keyword evidence="1" id="KW-0732">Signal</keyword>
<feature type="chain" id="PRO_5026326241" description="DUF560 domain-containing protein" evidence="1">
    <location>
        <begin position="25"/>
        <end position="372"/>
    </location>
</feature>
<dbReference type="SUPFAM" id="SSF56935">
    <property type="entry name" value="Porins"/>
    <property type="match status" value="1"/>
</dbReference>
<keyword evidence="3" id="KW-1185">Reference proteome</keyword>
<dbReference type="AlphaFoldDB" id="A0A6I6GSM5"/>
<sequence length="372" mass="40579">MPLLRTTGVATAFLILPYSGMVQASTWQSSAALPTTVEYDSNPLLLTSGEEGVTRTIIAPDYSLVGTFDRDQLRLGLGVRVLRSSDTDVVDNREDPNVILGWQRETETGGYGLSAQYNESSTLSSAVQDTGVVTTTDGTQKLYVLTGNWNRALTERSTLSNETKYSSASYDIDTLTDYEELATVLTWTYAWSERTDLYTGIGAKRYEPEDETLASASNSYTPVVGLKYQFSERLQGDVHLGVNEVSGDGGGRRGEGGLSLYYTGERTGLSLDAERSTVASAEGGFTEVDSVRGGWSYAVNETSRVGLDAAWQDSKGQTPNTLQTYGAWASRELSPFCDLRLSLMYKERQQDGLPDAVGTIIGMTLTYRFPDL</sequence>
<name>A0A6I6GSM5_9PSED</name>
<evidence type="ECO:0000256" key="1">
    <source>
        <dbReference type="SAM" id="SignalP"/>
    </source>
</evidence>
<evidence type="ECO:0000313" key="2">
    <source>
        <dbReference type="EMBL" id="QGW77430.1"/>
    </source>
</evidence>